<dbReference type="Proteomes" id="UP000752171">
    <property type="component" value="Unassembled WGS sequence"/>
</dbReference>
<dbReference type="SUPFAM" id="SSF52768">
    <property type="entry name" value="Arginase/deacetylase"/>
    <property type="match status" value="1"/>
</dbReference>
<feature type="domain" description="Histone deacetylase" evidence="2">
    <location>
        <begin position="438"/>
        <end position="664"/>
    </location>
</feature>
<name>A0A8T2M0M4_ASTMX</name>
<dbReference type="InterPro" id="IPR023696">
    <property type="entry name" value="Ureohydrolase_dom_sf"/>
</dbReference>
<evidence type="ECO:0000313" key="4">
    <source>
        <dbReference type="Proteomes" id="UP000752171"/>
    </source>
</evidence>
<dbReference type="GO" id="GO:0004407">
    <property type="term" value="F:histone deacetylase activity"/>
    <property type="evidence" value="ECO:0007669"/>
    <property type="project" value="TreeGrafter"/>
</dbReference>
<feature type="region of interest" description="Disordered" evidence="1">
    <location>
        <begin position="12"/>
        <end position="32"/>
    </location>
</feature>
<evidence type="ECO:0000256" key="1">
    <source>
        <dbReference type="SAM" id="MobiDB-lite"/>
    </source>
</evidence>
<evidence type="ECO:0000313" key="3">
    <source>
        <dbReference type="EMBL" id="KAG9277220.1"/>
    </source>
</evidence>
<comment type="caution">
    <text evidence="3">The sequence shown here is derived from an EMBL/GenBank/DDBJ whole genome shotgun (WGS) entry which is preliminary data.</text>
</comment>
<feature type="region of interest" description="Disordered" evidence="1">
    <location>
        <begin position="269"/>
        <end position="295"/>
    </location>
</feature>
<dbReference type="OMA" id="HDENETM"/>
<dbReference type="Gene3D" id="3.40.800.20">
    <property type="entry name" value="Histone deacetylase domain"/>
    <property type="match status" value="1"/>
</dbReference>
<dbReference type="EMBL" id="JAICCE010000005">
    <property type="protein sequence ID" value="KAG9277220.1"/>
    <property type="molecule type" value="Genomic_DNA"/>
</dbReference>
<gene>
    <name evidence="3" type="primary">HDAC7</name>
    <name evidence="3" type="ORF">AMEX_G7214</name>
</gene>
<protein>
    <submittedName>
        <fullName evidence="3">Histone deacetylase 7-like isoform X1</fullName>
    </submittedName>
</protein>
<accession>A0A8T2M0M4</accession>
<dbReference type="Pfam" id="PF00850">
    <property type="entry name" value="Hist_deacetyl"/>
    <property type="match status" value="1"/>
</dbReference>
<dbReference type="PANTHER" id="PTHR10625:SF42">
    <property type="entry name" value="HISTONE DEACETYLASE 7"/>
    <property type="match status" value="1"/>
</dbReference>
<organism evidence="3 4">
    <name type="scientific">Astyanax mexicanus</name>
    <name type="common">Blind cave fish</name>
    <name type="synonym">Astyanax fasciatus mexicanus</name>
    <dbReference type="NCBI Taxonomy" id="7994"/>
    <lineage>
        <taxon>Eukaryota</taxon>
        <taxon>Metazoa</taxon>
        <taxon>Chordata</taxon>
        <taxon>Craniata</taxon>
        <taxon>Vertebrata</taxon>
        <taxon>Euteleostomi</taxon>
        <taxon>Actinopterygii</taxon>
        <taxon>Neopterygii</taxon>
        <taxon>Teleostei</taxon>
        <taxon>Ostariophysi</taxon>
        <taxon>Characiformes</taxon>
        <taxon>Characoidei</taxon>
        <taxon>Acestrorhamphidae</taxon>
        <taxon>Acestrorhamphinae</taxon>
        <taxon>Astyanax</taxon>
    </lineage>
</organism>
<dbReference type="GO" id="GO:0000118">
    <property type="term" value="C:histone deacetylase complex"/>
    <property type="evidence" value="ECO:0007669"/>
    <property type="project" value="TreeGrafter"/>
</dbReference>
<proteinExistence type="predicted"/>
<feature type="compositionally biased region" description="Basic and acidic residues" evidence="1">
    <location>
        <begin position="279"/>
        <end position="295"/>
    </location>
</feature>
<dbReference type="GO" id="GO:0040029">
    <property type="term" value="P:epigenetic regulation of gene expression"/>
    <property type="evidence" value="ECO:0007669"/>
    <property type="project" value="TreeGrafter"/>
</dbReference>
<evidence type="ECO:0000259" key="2">
    <source>
        <dbReference type="Pfam" id="PF00850"/>
    </source>
</evidence>
<dbReference type="InterPro" id="IPR037138">
    <property type="entry name" value="His_deacetylse_dom_sf"/>
</dbReference>
<reference evidence="3 4" key="1">
    <citation type="submission" date="2021-07" db="EMBL/GenBank/DDBJ databases">
        <authorList>
            <person name="Imarazene B."/>
            <person name="Zahm M."/>
            <person name="Klopp C."/>
            <person name="Cabau C."/>
            <person name="Beille S."/>
            <person name="Jouanno E."/>
            <person name="Castinel A."/>
            <person name="Lluch J."/>
            <person name="Gil L."/>
            <person name="Kuchtly C."/>
            <person name="Lopez Roques C."/>
            <person name="Donnadieu C."/>
            <person name="Parrinello H."/>
            <person name="Journot L."/>
            <person name="Du K."/>
            <person name="Schartl M."/>
            <person name="Retaux S."/>
            <person name="Guiguen Y."/>
        </authorList>
    </citation>
    <scope>NUCLEOTIDE SEQUENCE [LARGE SCALE GENOMIC DNA]</scope>
    <source>
        <strain evidence="3">Pach_M1</strain>
        <tissue evidence="3">Testis</tissue>
    </source>
</reference>
<feature type="region of interest" description="Disordered" evidence="1">
    <location>
        <begin position="742"/>
        <end position="761"/>
    </location>
</feature>
<dbReference type="PANTHER" id="PTHR10625">
    <property type="entry name" value="HISTONE DEACETYLASE HDAC1-RELATED"/>
    <property type="match status" value="1"/>
</dbReference>
<dbReference type="InterPro" id="IPR023801">
    <property type="entry name" value="His_deacetylse_dom"/>
</dbReference>
<feature type="region of interest" description="Disordered" evidence="1">
    <location>
        <begin position="313"/>
        <end position="349"/>
    </location>
</feature>
<sequence>MFSLQRQMFEQHLRMEGARERGKEGEEREKERQALKQLWDKGKSQYSAVASPWVKQKLRQLIKQKNEQAESNFSSIPTGFRNLTPIPDLNFQHLQQNSSSSLIYGSDQLRRTYSEPLIKLKLRRSISNRRNPLCHKSSAPPTVCIPASECSLPSSQSNSGLLAWNYTGKQFHKSQSHLDCGMMEGTPMQPSTYLYVTPDQETLGGAFSSAAPSFYVSNDPRYPSVLTSPHPQVQQVLVVGPERPLIRSKSQPAFFITQYSPPPYIFRSYSSQRKKKNRQTQEGEAIKSKHGELKAKGKMNSGHLFNEEYVQNNDQQSSLNSTSYTTPARQQRSSFRRNAGSRHALKNRERSRNLYMADITEPCTENCITGVVCNSEMQNTQCTCGGSNPPSDLTNSVWSRLQKCGLIKQCKKIPGRKATPQEIQSVYQENSSVPYGTNHLGRLNLASAKMAAGSVTELVLRVAQGELKNGFAIVKPCGTSDSESGSFSSFSSVAIAAKQLQHRLCDKKILIVDWDIHHAEIVQNVFYTDPKVLYISLHRKDTLSPARGGPTDVGSGDAVGFNVNVPWSDKLETIGDAEYLAAFRTVVLPIGRQFSPDVVLVSSEFNAVDGHPASSGGHRVSANCFGFLTQRLMDLAKDRVVLVLEGGHDIMAICDASEACVKALLKYKFVAPSEDVLKKRPCAKAVQCLQKVLRIQSKYWSSVNAEAHTVDQPWFWASGRCFTDSDASSAMASLSMSEADSSSSQSRFCHGPMEHDENETY</sequence>
<dbReference type="AlphaFoldDB" id="A0A8T2M0M4"/>
<feature type="compositionally biased region" description="Polar residues" evidence="1">
    <location>
        <begin position="313"/>
        <end position="333"/>
    </location>
</feature>